<dbReference type="PANTHER" id="PTHR12015">
    <property type="entry name" value="SMALL INDUCIBLE CYTOKINE A"/>
    <property type="match status" value="1"/>
</dbReference>
<protein>
    <recommendedName>
        <fullName evidence="4">C-C motif chemokine</fullName>
    </recommendedName>
</protein>
<evidence type="ECO:0000256" key="4">
    <source>
        <dbReference type="RuleBase" id="RU361150"/>
    </source>
</evidence>
<dbReference type="InterPro" id="IPR039809">
    <property type="entry name" value="Chemokine_b/g/d"/>
</dbReference>
<dbReference type="InterPro" id="IPR000827">
    <property type="entry name" value="Chemokine_CC_CS"/>
</dbReference>
<evidence type="ECO:0000256" key="3">
    <source>
        <dbReference type="ARBA" id="ARBA00023157"/>
    </source>
</evidence>
<sequence length="87" mass="10057">NWSKARAGQKYGQIYCFSFSLLAQSNQDCCLSYTKKPLPRRAIIGFSEQLSSEVCDINAIIFLTRNGMRACANPKEHWVKKQLQWLR</sequence>
<dbReference type="PANTHER" id="PTHR12015:SF108">
    <property type="entry name" value="C-C MOTIF CHEMOKINE 20"/>
    <property type="match status" value="1"/>
</dbReference>
<keyword evidence="4" id="KW-0145">Chemotaxis</keyword>
<evidence type="ECO:0000256" key="1">
    <source>
        <dbReference type="ARBA" id="ARBA00010868"/>
    </source>
</evidence>
<proteinExistence type="inferred from homology"/>
<dbReference type="EMBL" id="JAIPUX010001880">
    <property type="protein sequence ID" value="KAH0624029.1"/>
    <property type="molecule type" value="Genomic_DNA"/>
</dbReference>
<dbReference type="Proteomes" id="UP000826234">
    <property type="component" value="Unassembled WGS sequence"/>
</dbReference>
<keyword evidence="7" id="KW-1185">Reference proteome</keyword>
<evidence type="ECO:0000313" key="7">
    <source>
        <dbReference type="Proteomes" id="UP000826234"/>
    </source>
</evidence>
<gene>
    <name evidence="6" type="ORF">JD844_007320</name>
</gene>
<accession>A0ABQ7T2T8</accession>
<evidence type="ECO:0000313" key="6">
    <source>
        <dbReference type="EMBL" id="KAH0624029.1"/>
    </source>
</evidence>
<feature type="domain" description="Chemokine interleukin-8-like" evidence="5">
    <location>
        <begin position="26"/>
        <end position="86"/>
    </location>
</feature>
<dbReference type="InterPro" id="IPR001811">
    <property type="entry name" value="Chemokine_IL8-like_dom"/>
</dbReference>
<dbReference type="SMART" id="SM00199">
    <property type="entry name" value="SCY"/>
    <property type="match status" value="1"/>
</dbReference>
<organism evidence="6 7">
    <name type="scientific">Phrynosoma platyrhinos</name>
    <name type="common">Desert horned lizard</name>
    <dbReference type="NCBI Taxonomy" id="52577"/>
    <lineage>
        <taxon>Eukaryota</taxon>
        <taxon>Metazoa</taxon>
        <taxon>Chordata</taxon>
        <taxon>Craniata</taxon>
        <taxon>Vertebrata</taxon>
        <taxon>Euteleostomi</taxon>
        <taxon>Lepidosauria</taxon>
        <taxon>Squamata</taxon>
        <taxon>Bifurcata</taxon>
        <taxon>Unidentata</taxon>
        <taxon>Episquamata</taxon>
        <taxon>Toxicofera</taxon>
        <taxon>Iguania</taxon>
        <taxon>Phrynosomatidae</taxon>
        <taxon>Phrynosomatinae</taxon>
        <taxon>Phrynosoma</taxon>
    </lineage>
</organism>
<evidence type="ECO:0000256" key="2">
    <source>
        <dbReference type="ARBA" id="ARBA00022514"/>
    </source>
</evidence>
<dbReference type="Gene3D" id="2.40.50.40">
    <property type="match status" value="1"/>
</dbReference>
<evidence type="ECO:0000259" key="5">
    <source>
        <dbReference type="SMART" id="SM00199"/>
    </source>
</evidence>
<dbReference type="SUPFAM" id="SSF54117">
    <property type="entry name" value="Interleukin 8-like chemokines"/>
    <property type="match status" value="1"/>
</dbReference>
<name>A0ABQ7T2T8_PHRPL</name>
<dbReference type="Pfam" id="PF00048">
    <property type="entry name" value="IL8"/>
    <property type="match status" value="1"/>
</dbReference>
<comment type="caution">
    <text evidence="6">The sequence shown here is derived from an EMBL/GenBank/DDBJ whole genome shotgun (WGS) entry which is preliminary data.</text>
</comment>
<keyword evidence="3" id="KW-1015">Disulfide bond</keyword>
<comment type="subcellular location">
    <subcellularLocation>
        <location evidence="4">Secreted</location>
    </subcellularLocation>
</comment>
<feature type="non-terminal residue" evidence="6">
    <location>
        <position position="1"/>
    </location>
</feature>
<comment type="similarity">
    <text evidence="1 4">Belongs to the intercrine beta (chemokine CC) family.</text>
</comment>
<keyword evidence="4" id="KW-0964">Secreted</keyword>
<keyword evidence="2 4" id="KW-0202">Cytokine</keyword>
<dbReference type="InterPro" id="IPR036048">
    <property type="entry name" value="Interleukin_8-like_sf"/>
</dbReference>
<dbReference type="PROSITE" id="PS00472">
    <property type="entry name" value="SMALL_CYTOKINES_CC"/>
    <property type="match status" value="1"/>
</dbReference>
<reference evidence="6 7" key="1">
    <citation type="journal article" date="2022" name="Gigascience">
        <title>A chromosome-level genome assembly and annotation of the desert horned lizard, Phrynosoma platyrhinos, provides insight into chromosomal rearrangements among reptiles.</title>
        <authorList>
            <person name="Koochekian N."/>
            <person name="Ascanio A."/>
            <person name="Farleigh K."/>
            <person name="Card D.C."/>
            <person name="Schield D.R."/>
            <person name="Castoe T.A."/>
            <person name="Jezkova T."/>
        </authorList>
    </citation>
    <scope>NUCLEOTIDE SEQUENCE [LARGE SCALE GENOMIC DNA]</scope>
    <source>
        <strain evidence="6">NK-2021</strain>
    </source>
</reference>